<keyword evidence="1" id="KW-0472">Membrane</keyword>
<keyword evidence="1" id="KW-0812">Transmembrane</keyword>
<keyword evidence="1" id="KW-1133">Transmembrane helix</keyword>
<dbReference type="RefSeq" id="WP_163495753.1">
    <property type="nucleotide sequence ID" value="NZ_CP048711.1"/>
</dbReference>
<dbReference type="Pfam" id="PF05137">
    <property type="entry name" value="PilN"/>
    <property type="match status" value="1"/>
</dbReference>
<dbReference type="Proteomes" id="UP000477680">
    <property type="component" value="Chromosome"/>
</dbReference>
<keyword evidence="3" id="KW-1185">Reference proteome</keyword>
<organism evidence="2 3">
    <name type="scientific">Kineobactrum salinum</name>
    <dbReference type="NCBI Taxonomy" id="2708301"/>
    <lineage>
        <taxon>Bacteria</taxon>
        <taxon>Pseudomonadati</taxon>
        <taxon>Pseudomonadota</taxon>
        <taxon>Gammaproteobacteria</taxon>
        <taxon>Cellvibrionales</taxon>
        <taxon>Halieaceae</taxon>
        <taxon>Kineobactrum</taxon>
    </lineage>
</organism>
<dbReference type="EMBL" id="CP048711">
    <property type="protein sequence ID" value="QIB66319.1"/>
    <property type="molecule type" value="Genomic_DNA"/>
</dbReference>
<dbReference type="InterPro" id="IPR007813">
    <property type="entry name" value="PilN"/>
</dbReference>
<protein>
    <submittedName>
        <fullName evidence="2">General secretion pathway protein GspL</fullName>
    </submittedName>
</protein>
<accession>A0A6C0U4H1</accession>
<sequence length="336" mass="37359">MLDNTQQWYLFGYDMRRIGHHWQVAWAEFLWGDRSPVRARLDDVVRLQGETGTALYHAGHPVSAGEASCEAVLLPDELVLFKPLAVPRAAEDELDSVMALEVMANSPFPADDTAAGWTLLGRDEKHLRLQLAIVSNSAVMRYLGSRYDLHDPHAREVWAMAAEQPVVLRGFGESRRLQRYQRRLLRMAGWLGASLLTLLLILALLAGGKYLQLQQYQALADTVQQEAADVIGLRESLSAANQTVAGVNELLNEFPNPHVELARLTRLLGDDAYIAQLTMRGQELRLRGRAANAAGVMEELIRQEAFAVVTDQGITKVGDTGLEQFNVSIQLQDRAP</sequence>
<name>A0A6C0U4H1_9GAMM</name>
<feature type="transmembrane region" description="Helical" evidence="1">
    <location>
        <begin position="184"/>
        <end position="206"/>
    </location>
</feature>
<dbReference type="AlphaFoldDB" id="A0A6C0U4H1"/>
<evidence type="ECO:0000313" key="3">
    <source>
        <dbReference type="Proteomes" id="UP000477680"/>
    </source>
</evidence>
<proteinExistence type="predicted"/>
<evidence type="ECO:0000313" key="2">
    <source>
        <dbReference type="EMBL" id="QIB66319.1"/>
    </source>
</evidence>
<reference evidence="2 3" key="1">
    <citation type="submission" date="2020-02" db="EMBL/GenBank/DDBJ databases">
        <title>Genome sequencing for Kineobactrum sp. M2.</title>
        <authorList>
            <person name="Park S.-J."/>
        </authorList>
    </citation>
    <scope>NUCLEOTIDE SEQUENCE [LARGE SCALE GENOMIC DNA]</scope>
    <source>
        <strain evidence="2 3">M2</strain>
    </source>
</reference>
<gene>
    <name evidence="2" type="ORF">G3T16_13790</name>
</gene>
<evidence type="ECO:0000256" key="1">
    <source>
        <dbReference type="SAM" id="Phobius"/>
    </source>
</evidence>
<dbReference type="KEGG" id="kim:G3T16_13790"/>